<organism evidence="5 6">
    <name type="scientific">Dialister succinatiphilus YIT 11850</name>
    <dbReference type="NCBI Taxonomy" id="742743"/>
    <lineage>
        <taxon>Bacteria</taxon>
        <taxon>Bacillati</taxon>
        <taxon>Bacillota</taxon>
        <taxon>Negativicutes</taxon>
        <taxon>Veillonellales</taxon>
        <taxon>Veillonellaceae</taxon>
        <taxon>Dialister</taxon>
    </lineage>
</organism>
<keyword evidence="2" id="KW-0472">Membrane</keyword>
<accession>H1CZH2</accession>
<dbReference type="Pfam" id="PF04536">
    <property type="entry name" value="TPM_phosphatase"/>
    <property type="match status" value="1"/>
</dbReference>
<comment type="caution">
    <text evidence="5">The sequence shown here is derived from an EMBL/GenBank/DDBJ whole genome shotgun (WGS) entry which is preliminary data.</text>
</comment>
<dbReference type="Gene3D" id="3.10.310.50">
    <property type="match status" value="1"/>
</dbReference>
<evidence type="ECO:0000259" key="4">
    <source>
        <dbReference type="Pfam" id="PF04536"/>
    </source>
</evidence>
<gene>
    <name evidence="5" type="ORF">HMPREF9453_00765</name>
</gene>
<sequence>MKSVGKVLIALLTLVFAWFSINTVLAAETYPPPPSDSFYAEDYTGTLSVETKKHINAIGYALDQKTHAQVVVVMVATVPDGDLESYANGLFRSRGLGDKEKNNGLLLLVSMKDRKARIEVGYGLEGAMNDAKAGRLLDTFLIPAFKKGDYSRGVQDTYDNMVRQVMKEYGLASLDGLSSPAVKEDSGFTMEDFLTPLVLLILLVIDWIFLGGRLTRLILFLLFTGRGGGRGGGGFGGSGRGGSSGGGGASRGW</sequence>
<evidence type="ECO:0000256" key="1">
    <source>
        <dbReference type="SAM" id="MobiDB-lite"/>
    </source>
</evidence>
<feature type="region of interest" description="Disordered" evidence="1">
    <location>
        <begin position="233"/>
        <end position="253"/>
    </location>
</feature>
<evidence type="ECO:0000256" key="3">
    <source>
        <dbReference type="SAM" id="SignalP"/>
    </source>
</evidence>
<dbReference type="HOGENOM" id="CLU_035211_2_0_9"/>
<dbReference type="STRING" id="742743.HMPREF9453_00765"/>
<dbReference type="PANTHER" id="PTHR30373:SF2">
    <property type="entry name" value="UPF0603 PROTEIN YGCG"/>
    <property type="match status" value="1"/>
</dbReference>
<dbReference type="PANTHER" id="PTHR30373">
    <property type="entry name" value="UPF0603 PROTEIN YGCG"/>
    <property type="match status" value="1"/>
</dbReference>
<dbReference type="InterPro" id="IPR007621">
    <property type="entry name" value="TPM_dom"/>
</dbReference>
<evidence type="ECO:0000313" key="5">
    <source>
        <dbReference type="EMBL" id="EHO63340.1"/>
    </source>
</evidence>
<feature type="signal peptide" evidence="3">
    <location>
        <begin position="1"/>
        <end position="26"/>
    </location>
</feature>
<dbReference type="Proteomes" id="UP000003277">
    <property type="component" value="Unassembled WGS sequence"/>
</dbReference>
<name>H1CZH2_9FIRM</name>
<keyword evidence="3" id="KW-0732">Signal</keyword>
<feature type="transmembrane region" description="Helical" evidence="2">
    <location>
        <begin position="193"/>
        <end position="210"/>
    </location>
</feature>
<dbReference type="RefSeq" id="WP_008859269.1">
    <property type="nucleotide sequence ID" value="NZ_JH591187.1"/>
</dbReference>
<dbReference type="PATRIC" id="fig|742743.3.peg.775"/>
<keyword evidence="6" id="KW-1185">Reference proteome</keyword>
<dbReference type="AlphaFoldDB" id="H1CZH2"/>
<dbReference type="OrthoDB" id="9810918at2"/>
<protein>
    <recommendedName>
        <fullName evidence="4">TPM domain-containing protein</fullName>
    </recommendedName>
</protein>
<keyword evidence="2" id="KW-0812">Transmembrane</keyword>
<evidence type="ECO:0000313" key="6">
    <source>
        <dbReference type="Proteomes" id="UP000003277"/>
    </source>
</evidence>
<dbReference type="EMBL" id="ADLT01000017">
    <property type="protein sequence ID" value="EHO63340.1"/>
    <property type="molecule type" value="Genomic_DNA"/>
</dbReference>
<reference evidence="5 6" key="1">
    <citation type="submission" date="2011-11" db="EMBL/GenBank/DDBJ databases">
        <title>The Genome Sequence of Dialister succinatiphilus YIT 11850.</title>
        <authorList>
            <consortium name="The Broad Institute Genome Sequencing Platform"/>
            <person name="Earl A."/>
            <person name="Ward D."/>
            <person name="Feldgarden M."/>
            <person name="Gevers D."/>
            <person name="Morotomi M."/>
            <person name="Young S.K."/>
            <person name="Zeng Q."/>
            <person name="Gargeya S."/>
            <person name="Fitzgerald M."/>
            <person name="Haas B."/>
            <person name="Abouelleil A."/>
            <person name="Alvarado L."/>
            <person name="Arachchi H.M."/>
            <person name="Berlin A."/>
            <person name="Brown A."/>
            <person name="Chapman S.B."/>
            <person name="Dunbar C."/>
            <person name="Gearin G."/>
            <person name="Goldberg J."/>
            <person name="Griggs A."/>
            <person name="Gujja S."/>
            <person name="Heiman D."/>
            <person name="Howarth C."/>
            <person name="Lui A."/>
            <person name="MacDonald P.J.P."/>
            <person name="Montmayeur A."/>
            <person name="Murphy C."/>
            <person name="Neiman D."/>
            <person name="Pearson M."/>
            <person name="Priest M."/>
            <person name="Roberts A."/>
            <person name="Saif S."/>
            <person name="Shea T."/>
            <person name="Sisk P."/>
            <person name="Stolte C."/>
            <person name="Sykes S."/>
            <person name="Wortman J."/>
            <person name="Nusbaum C."/>
            <person name="Birren B."/>
        </authorList>
    </citation>
    <scope>NUCLEOTIDE SEQUENCE [LARGE SCALE GENOMIC DNA]</scope>
    <source>
        <strain evidence="5 6">YIT 11850</strain>
    </source>
</reference>
<feature type="chain" id="PRO_5003549131" description="TPM domain-containing protein" evidence="3">
    <location>
        <begin position="27"/>
        <end position="253"/>
    </location>
</feature>
<proteinExistence type="predicted"/>
<evidence type="ECO:0000256" key="2">
    <source>
        <dbReference type="SAM" id="Phobius"/>
    </source>
</evidence>
<keyword evidence="2" id="KW-1133">Transmembrane helix</keyword>
<dbReference type="eggNOG" id="COG1512">
    <property type="taxonomic scope" value="Bacteria"/>
</dbReference>
<feature type="domain" description="TPM" evidence="4">
    <location>
        <begin position="42"/>
        <end position="163"/>
    </location>
</feature>